<dbReference type="PROSITE" id="PS52039">
    <property type="entry name" value="TOPO_IA_2"/>
    <property type="match status" value="1"/>
</dbReference>
<dbReference type="EMBL" id="MN740155">
    <property type="protein sequence ID" value="QHT90565.1"/>
    <property type="molecule type" value="Genomic_DNA"/>
</dbReference>
<comment type="catalytic activity">
    <reaction evidence="1">
        <text>ATP-independent breakage of single-stranded DNA, followed by passage and rejoining.</text>
        <dbReference type="EC" id="5.6.2.1"/>
    </reaction>
</comment>
<accession>A0A6C0IDP9</accession>
<proteinExistence type="inferred from homology"/>
<dbReference type="SMART" id="SM00436">
    <property type="entry name" value="TOP1Bc"/>
    <property type="match status" value="1"/>
</dbReference>
<dbReference type="Gene3D" id="2.60.510.20">
    <property type="match status" value="1"/>
</dbReference>
<evidence type="ECO:0000256" key="5">
    <source>
        <dbReference type="ARBA" id="ARBA00023125"/>
    </source>
</evidence>
<comment type="similarity">
    <text evidence="2">Belongs to the type IA topoisomerase family.</text>
</comment>
<dbReference type="Gene3D" id="3.40.50.140">
    <property type="match status" value="1"/>
</dbReference>
<dbReference type="InterPro" id="IPR013826">
    <property type="entry name" value="Topo_IA_cen_sub3"/>
</dbReference>
<evidence type="ECO:0000259" key="7">
    <source>
        <dbReference type="PROSITE" id="PS50880"/>
    </source>
</evidence>
<evidence type="ECO:0000256" key="3">
    <source>
        <dbReference type="ARBA" id="ARBA00012891"/>
    </source>
</evidence>
<organism evidence="9">
    <name type="scientific">viral metagenome</name>
    <dbReference type="NCBI Taxonomy" id="1070528"/>
    <lineage>
        <taxon>unclassified sequences</taxon>
        <taxon>metagenomes</taxon>
        <taxon>organismal metagenomes</taxon>
    </lineage>
</organism>
<feature type="domain" description="Toprim" evidence="7">
    <location>
        <begin position="10"/>
        <end position="121"/>
    </location>
</feature>
<reference evidence="9" key="1">
    <citation type="journal article" date="2020" name="Nature">
        <title>Giant virus diversity and host interactions through global metagenomics.</title>
        <authorList>
            <person name="Schulz F."/>
            <person name="Roux S."/>
            <person name="Paez-Espino D."/>
            <person name="Jungbluth S."/>
            <person name="Walsh D.A."/>
            <person name="Denef V.J."/>
            <person name="McMahon K.D."/>
            <person name="Konstantinidis K.T."/>
            <person name="Eloe-Fadrosh E.A."/>
            <person name="Kyrpides N.C."/>
            <person name="Woyke T."/>
        </authorList>
    </citation>
    <scope>NUCLEOTIDE SEQUENCE</scope>
    <source>
        <strain evidence="9">GVMAG-M-3300023184-68</strain>
    </source>
</reference>
<evidence type="ECO:0000256" key="2">
    <source>
        <dbReference type="ARBA" id="ARBA00009446"/>
    </source>
</evidence>
<dbReference type="GO" id="GO:0003917">
    <property type="term" value="F:DNA topoisomerase type I (single strand cut, ATP-independent) activity"/>
    <property type="evidence" value="ECO:0007669"/>
    <property type="project" value="UniProtKB-EC"/>
</dbReference>
<dbReference type="GO" id="GO:0006265">
    <property type="term" value="P:DNA topological change"/>
    <property type="evidence" value="ECO:0007669"/>
    <property type="project" value="InterPro"/>
</dbReference>
<dbReference type="Gene3D" id="1.10.460.10">
    <property type="entry name" value="Topoisomerase I, domain 2"/>
    <property type="match status" value="2"/>
</dbReference>
<evidence type="ECO:0000256" key="6">
    <source>
        <dbReference type="ARBA" id="ARBA00023235"/>
    </source>
</evidence>
<dbReference type="InterPro" id="IPR013824">
    <property type="entry name" value="Topo_IA_cen_sub1"/>
</dbReference>
<keyword evidence="6" id="KW-0413">Isomerase</keyword>
<dbReference type="PANTHER" id="PTHR42785:SF1">
    <property type="entry name" value="DNA TOPOISOMERASE"/>
    <property type="match status" value="1"/>
</dbReference>
<dbReference type="SUPFAM" id="SSF56712">
    <property type="entry name" value="Prokaryotic type I DNA topoisomerase"/>
    <property type="match status" value="1"/>
</dbReference>
<dbReference type="GO" id="GO:0003677">
    <property type="term" value="F:DNA binding"/>
    <property type="evidence" value="ECO:0007669"/>
    <property type="project" value="UniProtKB-KW"/>
</dbReference>
<sequence length="850" mass="97864">MYSDDGYGSGFLVIVESPSKCAKIEQYLGAGYKVIASKGHITEIESLKSIDMKKNYQISFSLSPSKKSHIKSMREIIDQYLHDRIIIATDNDREGEAIGFHICAVFKLPIETTKRIIFNEITKKALQDAVRNPTVLNISIVQSQHARQVLDMLIGFKISPMLWKYIFHSKSKSLSAGRCQTPALRLIYENHLEGLSRNNGTLSYKTTGYFFPPYNIPFVLKHEYETEDEIRGFLESTRQHRHVFVLHDKEIVTKPPPLPLNTSRLLQSASNLFHISPKTTMQLAQKLYQEGHITYMRTESKQYSLPFLQTAHKYILDKFQQNKLYIGDTARISNEGLQLPHEAIRVTNLETSHIHTNEPLVNSLYHFIWKNTIESCMSMATYSSYKIEIMGAMNQTSPATMSPSKLVVEGFQPSDQTWVHRMESPVFLGWKKIEVSDEDEIAVQSRTHGLLLYLQSSVKKEALLNHVESIVGIRGLHSHYTESGLIQKLEDHGIGRPSTYAIFIETIQERGYVIKKDIEGRKTTCVDFILTSVDHNIETRSVEKIFGNERNKLVIQPLGIVCIEFLIHNFNTLFDYSYTKKLEEELDKITTKVASLEHTPEESDTVTEDGWNAGENVPWYTICEKTRLDILRMTTALIHLQKEVYTIDTNHDFVFLTYGPCIRKHGCENEQGIIDEDAVEFLPIKKSIEIDIDKIKQKIYNIDELIVYKQSYLGKYQDVGVFLRTGPYGHYIEWNQIKKSVTIDENLIYHTVNLEYAIELFEIKPDLVTPETNSDTKIARSLNETMSVRKGQYGNYIFYKTPELKKPIFVNLSTFKEDPLTCDLETIVTWTMTQVNKPKTTGKKFYRKKS</sequence>
<dbReference type="PANTHER" id="PTHR42785">
    <property type="entry name" value="DNA TOPOISOMERASE, TYPE IA, CORE"/>
    <property type="match status" value="1"/>
</dbReference>
<keyword evidence="4" id="KW-0799">Topoisomerase</keyword>
<dbReference type="InterPro" id="IPR023406">
    <property type="entry name" value="Topo_IA_AS"/>
</dbReference>
<feature type="domain" description="Topo IA-type catalytic" evidence="8">
    <location>
        <begin position="137"/>
        <end position="611"/>
    </location>
</feature>
<dbReference type="AlphaFoldDB" id="A0A6C0IDP9"/>
<evidence type="ECO:0000256" key="1">
    <source>
        <dbReference type="ARBA" id="ARBA00000213"/>
    </source>
</evidence>
<keyword evidence="5" id="KW-0238">DNA-binding</keyword>
<dbReference type="PRINTS" id="PR00417">
    <property type="entry name" value="PRTPISMRASEI"/>
</dbReference>
<dbReference type="Gene3D" id="1.10.290.10">
    <property type="entry name" value="Topoisomerase I, domain 4"/>
    <property type="match status" value="1"/>
</dbReference>
<dbReference type="EC" id="5.6.2.1" evidence="3"/>
<dbReference type="PROSITE" id="PS00396">
    <property type="entry name" value="TOPO_IA_1"/>
    <property type="match status" value="1"/>
</dbReference>
<dbReference type="InterPro" id="IPR006171">
    <property type="entry name" value="TOPRIM_dom"/>
</dbReference>
<dbReference type="PROSITE" id="PS50880">
    <property type="entry name" value="TOPRIM"/>
    <property type="match status" value="1"/>
</dbReference>
<name>A0A6C0IDP9_9ZZZZ</name>
<dbReference type="Pfam" id="PF01751">
    <property type="entry name" value="Toprim"/>
    <property type="match status" value="1"/>
</dbReference>
<evidence type="ECO:0000259" key="8">
    <source>
        <dbReference type="PROSITE" id="PS52039"/>
    </source>
</evidence>
<dbReference type="Pfam" id="PF01131">
    <property type="entry name" value="Topoisom_bac"/>
    <property type="match status" value="1"/>
</dbReference>
<dbReference type="InterPro" id="IPR003602">
    <property type="entry name" value="Topo_IA_DNA-bd_dom"/>
</dbReference>
<dbReference type="InterPro" id="IPR013497">
    <property type="entry name" value="Topo_IA_cen"/>
</dbReference>
<dbReference type="InterPro" id="IPR023405">
    <property type="entry name" value="Topo_IA_core_domain"/>
</dbReference>
<dbReference type="InterPro" id="IPR000380">
    <property type="entry name" value="Topo_IA"/>
</dbReference>
<dbReference type="SMART" id="SM00493">
    <property type="entry name" value="TOPRIM"/>
    <property type="match status" value="1"/>
</dbReference>
<protein>
    <recommendedName>
        <fullName evidence="3">DNA topoisomerase</fullName>
        <ecNumber evidence="3">5.6.2.1</ecNumber>
    </recommendedName>
</protein>
<evidence type="ECO:0000313" key="9">
    <source>
        <dbReference type="EMBL" id="QHT90565.1"/>
    </source>
</evidence>
<dbReference type="InterPro" id="IPR003601">
    <property type="entry name" value="Topo_IA_2"/>
</dbReference>
<evidence type="ECO:0000256" key="4">
    <source>
        <dbReference type="ARBA" id="ARBA00023029"/>
    </source>
</evidence>
<dbReference type="SMART" id="SM00437">
    <property type="entry name" value="TOP1Ac"/>
    <property type="match status" value="1"/>
</dbReference>